<keyword evidence="3" id="KW-1185">Reference proteome</keyword>
<comment type="caution">
    <text evidence="2">The sequence shown here is derived from an EMBL/GenBank/DDBJ whole genome shotgun (WGS) entry which is preliminary data.</text>
</comment>
<feature type="transmembrane region" description="Helical" evidence="1">
    <location>
        <begin position="41"/>
        <end position="66"/>
    </location>
</feature>
<keyword evidence="1" id="KW-0812">Transmembrane</keyword>
<organism evidence="2 3">
    <name type="scientific">Canavalia gladiata</name>
    <name type="common">Sword bean</name>
    <name type="synonym">Dolichos gladiatus</name>
    <dbReference type="NCBI Taxonomy" id="3824"/>
    <lineage>
        <taxon>Eukaryota</taxon>
        <taxon>Viridiplantae</taxon>
        <taxon>Streptophyta</taxon>
        <taxon>Embryophyta</taxon>
        <taxon>Tracheophyta</taxon>
        <taxon>Spermatophyta</taxon>
        <taxon>Magnoliopsida</taxon>
        <taxon>eudicotyledons</taxon>
        <taxon>Gunneridae</taxon>
        <taxon>Pentapetalae</taxon>
        <taxon>rosids</taxon>
        <taxon>fabids</taxon>
        <taxon>Fabales</taxon>
        <taxon>Fabaceae</taxon>
        <taxon>Papilionoideae</taxon>
        <taxon>50 kb inversion clade</taxon>
        <taxon>NPAAA clade</taxon>
        <taxon>indigoferoid/millettioid clade</taxon>
        <taxon>Phaseoleae</taxon>
        <taxon>Canavalia</taxon>
    </lineage>
</organism>
<dbReference type="AlphaFoldDB" id="A0AAN9PR61"/>
<name>A0AAN9PR61_CANGL</name>
<dbReference type="EMBL" id="JAYMYQ010000011">
    <property type="protein sequence ID" value="KAK7306633.1"/>
    <property type="molecule type" value="Genomic_DNA"/>
</dbReference>
<keyword evidence="1" id="KW-0472">Membrane</keyword>
<sequence>MIAKGLHVTSKVQLGELSHFPNIIRYAKDHHISSLENTSPIGLLTMAVSLAICSDLVTLILVLSLFTRMPTMLPISLLNTFARFSGTKKILRSQVSIFGVGNSSFVEGRDPGKENNPQQLDAI</sequence>
<keyword evidence="1" id="KW-1133">Transmembrane helix</keyword>
<gene>
    <name evidence="2" type="ORF">VNO77_44584</name>
</gene>
<proteinExistence type="predicted"/>
<accession>A0AAN9PR61</accession>
<evidence type="ECO:0000313" key="3">
    <source>
        <dbReference type="Proteomes" id="UP001367508"/>
    </source>
</evidence>
<protein>
    <submittedName>
        <fullName evidence="2">Uncharacterized protein</fullName>
    </submittedName>
</protein>
<evidence type="ECO:0000256" key="1">
    <source>
        <dbReference type="SAM" id="Phobius"/>
    </source>
</evidence>
<reference evidence="2 3" key="1">
    <citation type="submission" date="2024-01" db="EMBL/GenBank/DDBJ databases">
        <title>The genomes of 5 underutilized Papilionoideae crops provide insights into root nodulation and disease resistanc.</title>
        <authorList>
            <person name="Jiang F."/>
        </authorList>
    </citation>
    <scope>NUCLEOTIDE SEQUENCE [LARGE SCALE GENOMIC DNA]</scope>
    <source>
        <strain evidence="2">LVBAO_FW01</strain>
        <tissue evidence="2">Leaves</tissue>
    </source>
</reference>
<evidence type="ECO:0000313" key="2">
    <source>
        <dbReference type="EMBL" id="KAK7306633.1"/>
    </source>
</evidence>
<dbReference type="Proteomes" id="UP001367508">
    <property type="component" value="Unassembled WGS sequence"/>
</dbReference>